<evidence type="ECO:0000313" key="8">
    <source>
        <dbReference type="EMBL" id="MBW9063095.1"/>
    </source>
</evidence>
<comment type="caution">
    <text evidence="8">The sequence shown here is derived from an EMBL/GenBank/DDBJ whole genome shotgun (WGS) entry which is preliminary data.</text>
</comment>
<dbReference type="RefSeq" id="WP_220371089.1">
    <property type="nucleotide sequence ID" value="NZ_JAEUAO010000001.1"/>
</dbReference>
<feature type="transmembrane region" description="Helical" evidence="6">
    <location>
        <begin position="333"/>
        <end position="353"/>
    </location>
</feature>
<dbReference type="PANTHER" id="PTHR42718">
    <property type="entry name" value="MAJOR FACILITATOR SUPERFAMILY MULTIDRUG TRANSPORTER MFSC"/>
    <property type="match status" value="1"/>
</dbReference>
<keyword evidence="2" id="KW-0813">Transport</keyword>
<name>A0ABS7H8E1_9HYPH</name>
<reference evidence="8 9" key="1">
    <citation type="journal article" date="2021" name="MBio">
        <title>Poor Competitiveness of Bradyrhizobium in Pigeon Pea Root Colonization in Indian Soils.</title>
        <authorList>
            <person name="Chalasani D."/>
            <person name="Basu A."/>
            <person name="Pullabhotla S.V.S.R.N."/>
            <person name="Jorrin B."/>
            <person name="Neal A.L."/>
            <person name="Poole P.S."/>
            <person name="Podile A.R."/>
            <person name="Tkacz A."/>
        </authorList>
    </citation>
    <scope>NUCLEOTIDE SEQUENCE [LARGE SCALE GENOMIC DNA]</scope>
    <source>
        <strain evidence="8 9">HU44</strain>
    </source>
</reference>
<keyword evidence="4 6" id="KW-1133">Transmembrane helix</keyword>
<dbReference type="SUPFAM" id="SSF103473">
    <property type="entry name" value="MFS general substrate transporter"/>
    <property type="match status" value="1"/>
</dbReference>
<dbReference type="PANTHER" id="PTHR42718:SF9">
    <property type="entry name" value="MAJOR FACILITATOR SUPERFAMILY MULTIDRUG TRANSPORTER MFSC"/>
    <property type="match status" value="1"/>
</dbReference>
<proteinExistence type="predicted"/>
<feature type="domain" description="Major facilitator superfamily (MFS) profile" evidence="7">
    <location>
        <begin position="13"/>
        <end position="509"/>
    </location>
</feature>
<feature type="transmembrane region" description="Helical" evidence="6">
    <location>
        <begin position="308"/>
        <end position="326"/>
    </location>
</feature>
<feature type="transmembrane region" description="Helical" evidence="6">
    <location>
        <begin position="225"/>
        <end position="248"/>
    </location>
</feature>
<keyword evidence="3 6" id="KW-0812">Transmembrane</keyword>
<evidence type="ECO:0000256" key="4">
    <source>
        <dbReference type="ARBA" id="ARBA00022989"/>
    </source>
</evidence>
<dbReference type="EMBL" id="JAEUAO010000001">
    <property type="protein sequence ID" value="MBW9063095.1"/>
    <property type="molecule type" value="Genomic_DNA"/>
</dbReference>
<feature type="transmembrane region" description="Helical" evidence="6">
    <location>
        <begin position="199"/>
        <end position="219"/>
    </location>
</feature>
<keyword evidence="9" id="KW-1185">Reference proteome</keyword>
<dbReference type="InterPro" id="IPR011701">
    <property type="entry name" value="MFS"/>
</dbReference>
<feature type="transmembrane region" description="Helical" evidence="6">
    <location>
        <begin position="268"/>
        <end position="288"/>
    </location>
</feature>
<feature type="transmembrane region" description="Helical" evidence="6">
    <location>
        <begin position="486"/>
        <end position="505"/>
    </location>
</feature>
<sequence length="522" mass="54137">MSALTLTRQNLLFLATGLAGSFLVNLSAQFASANIADIQNGLFSTADEGSWILTAYTMGSCAGIVTSGLLIGALSVGRYLVVSSIVFAAAALAGALTSDLGAMIAFRSLQGFAAGGFGPAAFVAVFTVAGGPRLAYTVIVLAFSLLFSGTAGAAIAGYVSDSFGWRALFVVQAVIGAALALAARLWVPHKALNWSALKADWTSIILLSLALASLMLVLNQGTRRFWFASEIIVWGATLSAAAWVGFIFMSRSSALPLLAPQLLLTQKFGLPIGLNFLLRAGLAVSSYLVPQFLATVEGHRPLDVSELMFWAAAAQLLALPLVWWFLHLCDLRVAMGIGVVLLVLGTVVMGSEATTSAGEHFHSGLALYSAGQLLLLTPAMIVGTGSLKPADLPTASLTFNISNLAGTTLGVGILSSFVAERQKFHSDALTEAVSLYRASDGEGIYGLAGAVAAQVANDAGATMRAAVQTGWSAARRQASALAFGDGFLVVALMLVLGIVAVVAIGRSPPLPRPVKVYRREAP</sequence>
<dbReference type="PROSITE" id="PS50850">
    <property type="entry name" value="MFS"/>
    <property type="match status" value="1"/>
</dbReference>
<feature type="transmembrane region" description="Helical" evidence="6">
    <location>
        <begin position="365"/>
        <end position="385"/>
    </location>
</feature>
<evidence type="ECO:0000313" key="9">
    <source>
        <dbReference type="Proteomes" id="UP000757604"/>
    </source>
</evidence>
<feature type="transmembrane region" description="Helical" evidence="6">
    <location>
        <begin position="397"/>
        <end position="419"/>
    </location>
</feature>
<feature type="transmembrane region" description="Helical" evidence="6">
    <location>
        <begin position="136"/>
        <end position="159"/>
    </location>
</feature>
<organism evidence="8 9">
    <name type="scientific">Rhizobium herbae</name>
    <dbReference type="NCBI Taxonomy" id="508661"/>
    <lineage>
        <taxon>Bacteria</taxon>
        <taxon>Pseudomonadati</taxon>
        <taxon>Pseudomonadota</taxon>
        <taxon>Alphaproteobacteria</taxon>
        <taxon>Hyphomicrobiales</taxon>
        <taxon>Rhizobiaceae</taxon>
        <taxon>Rhizobium/Agrobacterium group</taxon>
        <taxon>Rhizobium</taxon>
    </lineage>
</organism>
<feature type="transmembrane region" description="Helical" evidence="6">
    <location>
        <begin position="79"/>
        <end position="97"/>
    </location>
</feature>
<protein>
    <submittedName>
        <fullName evidence="8">MFS transporter</fullName>
    </submittedName>
</protein>
<feature type="transmembrane region" description="Helical" evidence="6">
    <location>
        <begin position="165"/>
        <end position="187"/>
    </location>
</feature>
<dbReference type="InterPro" id="IPR036259">
    <property type="entry name" value="MFS_trans_sf"/>
</dbReference>
<gene>
    <name evidence="8" type="ORF">JNB71_07170</name>
</gene>
<comment type="subcellular location">
    <subcellularLocation>
        <location evidence="1">Membrane</location>
        <topology evidence="1">Multi-pass membrane protein</topology>
    </subcellularLocation>
</comment>
<evidence type="ECO:0000256" key="3">
    <source>
        <dbReference type="ARBA" id="ARBA00022692"/>
    </source>
</evidence>
<dbReference type="Pfam" id="PF07690">
    <property type="entry name" value="MFS_1"/>
    <property type="match status" value="1"/>
</dbReference>
<dbReference type="InterPro" id="IPR020846">
    <property type="entry name" value="MFS_dom"/>
</dbReference>
<evidence type="ECO:0000256" key="2">
    <source>
        <dbReference type="ARBA" id="ARBA00022448"/>
    </source>
</evidence>
<feature type="transmembrane region" description="Helical" evidence="6">
    <location>
        <begin position="49"/>
        <end position="72"/>
    </location>
</feature>
<evidence type="ECO:0000259" key="7">
    <source>
        <dbReference type="PROSITE" id="PS50850"/>
    </source>
</evidence>
<evidence type="ECO:0000256" key="5">
    <source>
        <dbReference type="ARBA" id="ARBA00023136"/>
    </source>
</evidence>
<dbReference type="Gene3D" id="1.20.1720.10">
    <property type="entry name" value="Multidrug resistance protein D"/>
    <property type="match status" value="1"/>
</dbReference>
<evidence type="ECO:0000256" key="1">
    <source>
        <dbReference type="ARBA" id="ARBA00004141"/>
    </source>
</evidence>
<accession>A0ABS7H8E1</accession>
<keyword evidence="5 6" id="KW-0472">Membrane</keyword>
<evidence type="ECO:0000256" key="6">
    <source>
        <dbReference type="SAM" id="Phobius"/>
    </source>
</evidence>
<dbReference type="Proteomes" id="UP000757604">
    <property type="component" value="Unassembled WGS sequence"/>
</dbReference>